<dbReference type="RefSeq" id="WP_013685234.1">
    <property type="nucleotide sequence ID" value="NC_015321.1"/>
</dbReference>
<evidence type="ECO:0000259" key="4">
    <source>
        <dbReference type="Pfam" id="PF18962"/>
    </source>
</evidence>
<feature type="domain" description="Secretion system C-terminal sorting" evidence="4">
    <location>
        <begin position="319"/>
        <end position="385"/>
    </location>
</feature>
<reference evidence="5 6" key="1">
    <citation type="journal article" date="2011" name="Stand. Genomic Sci.">
        <title>Complete genome sequence of the gliding freshwater bacterium Fluviicola taffensis type strain (RW262).</title>
        <authorList>
            <person name="Woyke T."/>
            <person name="Chertkov O."/>
            <person name="Lapidus A."/>
            <person name="Nolan M."/>
            <person name="Lucas S."/>
            <person name="Del Rio T.G."/>
            <person name="Tice H."/>
            <person name="Cheng J.F."/>
            <person name="Tapia R."/>
            <person name="Han C."/>
            <person name="Goodwin L."/>
            <person name="Pitluck S."/>
            <person name="Liolios K."/>
            <person name="Pagani I."/>
            <person name="Ivanova N."/>
            <person name="Huntemann M."/>
            <person name="Mavromatis K."/>
            <person name="Mikhailova N."/>
            <person name="Pati A."/>
            <person name="Chen A."/>
            <person name="Palaniappan K."/>
            <person name="Land M."/>
            <person name="Hauser L."/>
            <person name="Brambilla E.M."/>
            <person name="Rohde M."/>
            <person name="Mwirichia R."/>
            <person name="Sikorski J."/>
            <person name="Tindall B.J."/>
            <person name="Goker M."/>
            <person name="Bristow J."/>
            <person name="Eisen J.A."/>
            <person name="Markowitz V."/>
            <person name="Hugenholtz P."/>
            <person name="Klenk H.P."/>
            <person name="Kyrpides N.C."/>
        </authorList>
    </citation>
    <scope>NUCLEOTIDE SEQUENCE [LARGE SCALE GENOMIC DNA]</scope>
    <source>
        <strain evidence="6">DSM 16823 / RW262 / RW262</strain>
    </source>
</reference>
<evidence type="ECO:0000256" key="1">
    <source>
        <dbReference type="ARBA" id="ARBA00022729"/>
    </source>
</evidence>
<dbReference type="InterPro" id="IPR045175">
    <property type="entry name" value="M28_fam"/>
</dbReference>
<dbReference type="PANTHER" id="PTHR12147:SF26">
    <property type="entry name" value="PEPTIDASE M28 DOMAIN-CONTAINING PROTEIN"/>
    <property type="match status" value="1"/>
</dbReference>
<dbReference type="SUPFAM" id="SSF53187">
    <property type="entry name" value="Zn-dependent exopeptidases"/>
    <property type="match status" value="1"/>
</dbReference>
<keyword evidence="6" id="KW-1185">Reference proteome</keyword>
<reference evidence="6" key="2">
    <citation type="submission" date="2011-02" db="EMBL/GenBank/DDBJ databases">
        <title>The complete genome of Fluviicola taffensis DSM 16823.</title>
        <authorList>
            <consortium name="US DOE Joint Genome Institute (JGI-PGF)"/>
            <person name="Lucas S."/>
            <person name="Copeland A."/>
            <person name="Lapidus A."/>
            <person name="Bruce D."/>
            <person name="Goodwin L."/>
            <person name="Pitluck S."/>
            <person name="Kyrpides N."/>
            <person name="Mavromatis K."/>
            <person name="Ivanova N."/>
            <person name="Mikhailova N."/>
            <person name="Pagani I."/>
            <person name="Chertkov O."/>
            <person name="Detter J.C."/>
            <person name="Han C."/>
            <person name="Tapia R."/>
            <person name="Land M."/>
            <person name="Hauser L."/>
            <person name="Markowitz V."/>
            <person name="Cheng J.-F."/>
            <person name="Hugenholtz P."/>
            <person name="Woyke T."/>
            <person name="Wu D."/>
            <person name="Tindall B."/>
            <person name="Pomrenke H.G."/>
            <person name="Brambilla E."/>
            <person name="Klenk H.-P."/>
            <person name="Eisen J.A."/>
        </authorList>
    </citation>
    <scope>NUCLEOTIDE SEQUENCE [LARGE SCALE GENOMIC DNA]</scope>
    <source>
        <strain evidence="6">DSM 16823 / RW262 / RW262</strain>
    </source>
</reference>
<dbReference type="Gene3D" id="3.40.630.10">
    <property type="entry name" value="Zn peptidases"/>
    <property type="match status" value="1"/>
</dbReference>
<evidence type="ECO:0000313" key="6">
    <source>
        <dbReference type="Proteomes" id="UP000007463"/>
    </source>
</evidence>
<dbReference type="Gene3D" id="2.60.40.3080">
    <property type="match status" value="1"/>
</dbReference>
<feature type="signal peptide" evidence="2">
    <location>
        <begin position="1"/>
        <end position="19"/>
    </location>
</feature>
<keyword evidence="1 2" id="KW-0732">Signal</keyword>
<evidence type="ECO:0000256" key="2">
    <source>
        <dbReference type="SAM" id="SignalP"/>
    </source>
</evidence>
<sequence length="393" mass="43588" precursor="true">MLKYWVLSLIGSFPALTFAQDARVESILEEFNTDSLNSQVQKLSGEIPLVIGGQSHVISSRLYNQPGNVLTFKYAKERFMQAGLEIDSLVFSANGKNLFGIKKGTIFPERVCIIGAHYDNLPTGILAPGADDNASGCAVVLESARIMGEMEFPNTIIFALWDEEELGLIGSTAYTAQQQIHGDSLLGYINLDMLGWDGNNDNLTEVHVRPIANSLSLMQMVIDCNELYNIGLNIEIVNPGSVNSDHFPFWQKGYSAIGINEEYVGDFNPNWHQTSDVFSAFNHQYFEANSRLALASFATLALNKSGNLSDEEAISNSILFPNPASDIVYIQFEQAILSELNVSITDNLGRMVFVSDYEKVDQITIPATEFRAGFYRIQINTGEIQKNFSFIKN</sequence>
<dbReference type="STRING" id="755732.Fluta_0454"/>
<dbReference type="GO" id="GO:0006508">
    <property type="term" value="P:proteolysis"/>
    <property type="evidence" value="ECO:0007669"/>
    <property type="project" value="InterPro"/>
</dbReference>
<feature type="domain" description="Peptidase M28" evidence="3">
    <location>
        <begin position="109"/>
        <end position="295"/>
    </location>
</feature>
<accession>F2IEZ5</accession>
<name>F2IEZ5_FLUTR</name>
<evidence type="ECO:0000313" key="5">
    <source>
        <dbReference type="EMBL" id="AEA42460.1"/>
    </source>
</evidence>
<dbReference type="InterPro" id="IPR007484">
    <property type="entry name" value="Peptidase_M28"/>
</dbReference>
<dbReference type="KEGG" id="fte:Fluta_0454"/>
<dbReference type="NCBIfam" id="TIGR04183">
    <property type="entry name" value="Por_Secre_tail"/>
    <property type="match status" value="1"/>
</dbReference>
<dbReference type="EMBL" id="CP002542">
    <property type="protein sequence ID" value="AEA42460.1"/>
    <property type="molecule type" value="Genomic_DNA"/>
</dbReference>
<dbReference type="GO" id="GO:0008235">
    <property type="term" value="F:metalloexopeptidase activity"/>
    <property type="evidence" value="ECO:0007669"/>
    <property type="project" value="InterPro"/>
</dbReference>
<dbReference type="eggNOG" id="COG2234">
    <property type="taxonomic scope" value="Bacteria"/>
</dbReference>
<organism evidence="5 6">
    <name type="scientific">Fluviicola taffensis (strain DSM 16823 / NCIMB 13979 / RW262)</name>
    <dbReference type="NCBI Taxonomy" id="755732"/>
    <lineage>
        <taxon>Bacteria</taxon>
        <taxon>Pseudomonadati</taxon>
        <taxon>Bacteroidota</taxon>
        <taxon>Flavobacteriia</taxon>
        <taxon>Flavobacteriales</taxon>
        <taxon>Crocinitomicaceae</taxon>
        <taxon>Fluviicola</taxon>
    </lineage>
</organism>
<dbReference type="Proteomes" id="UP000007463">
    <property type="component" value="Chromosome"/>
</dbReference>
<dbReference type="AlphaFoldDB" id="F2IEZ5"/>
<dbReference type="Pfam" id="PF18962">
    <property type="entry name" value="Por_Secre_tail"/>
    <property type="match status" value="1"/>
</dbReference>
<gene>
    <name evidence="5" type="ordered locus">Fluta_0454</name>
</gene>
<evidence type="ECO:0000259" key="3">
    <source>
        <dbReference type="Pfam" id="PF04389"/>
    </source>
</evidence>
<dbReference type="HOGENOM" id="CLU_701608_0_0_10"/>
<dbReference type="Pfam" id="PF04389">
    <property type="entry name" value="Peptidase_M28"/>
    <property type="match status" value="1"/>
</dbReference>
<dbReference type="InterPro" id="IPR026444">
    <property type="entry name" value="Secre_tail"/>
</dbReference>
<feature type="chain" id="PRO_5003278512" evidence="2">
    <location>
        <begin position="20"/>
        <end position="393"/>
    </location>
</feature>
<protein>
    <submittedName>
        <fullName evidence="5">Peptidase M28</fullName>
    </submittedName>
</protein>
<dbReference type="PANTHER" id="PTHR12147">
    <property type="entry name" value="METALLOPEPTIDASE M28 FAMILY MEMBER"/>
    <property type="match status" value="1"/>
</dbReference>
<proteinExistence type="predicted"/>